<reference evidence="1 2" key="1">
    <citation type="submission" date="2024-09" db="EMBL/GenBank/DDBJ databases">
        <title>Rethinking Asexuality: The Enigmatic Case of Functional Sexual Genes in Lepraria (Stereocaulaceae).</title>
        <authorList>
            <person name="Doellman M."/>
            <person name="Sun Y."/>
            <person name="Barcenas-Pena A."/>
            <person name="Lumbsch H.T."/>
            <person name="Grewe F."/>
        </authorList>
    </citation>
    <scope>NUCLEOTIDE SEQUENCE [LARGE SCALE GENOMIC DNA]</scope>
    <source>
        <strain evidence="1 2">Mercado 3170</strain>
    </source>
</reference>
<protein>
    <submittedName>
        <fullName evidence="1">Uncharacterized protein</fullName>
    </submittedName>
</protein>
<evidence type="ECO:0000313" key="2">
    <source>
        <dbReference type="Proteomes" id="UP001590950"/>
    </source>
</evidence>
<comment type="caution">
    <text evidence="1">The sequence shown here is derived from an EMBL/GenBank/DDBJ whole genome shotgun (WGS) entry which is preliminary data.</text>
</comment>
<proteinExistence type="predicted"/>
<name>A0ABR4AQ67_9LECA</name>
<sequence>MPAWSLPAPSSIEEFGFNAPQGRLAAISTNTDGYCYYGERGTEVAFSDKMTPRLDWTWGGTFLYSAAIRYHRRKYCLCSNTQNGTLSNSTNVRPYSTYKIWDLLDAAARHLRTSSTSDGSVQFQATGSSGRSSSI</sequence>
<keyword evidence="2" id="KW-1185">Reference proteome</keyword>
<dbReference type="EMBL" id="JBEFKJ010000003">
    <property type="protein sequence ID" value="KAL2047268.1"/>
    <property type="molecule type" value="Genomic_DNA"/>
</dbReference>
<accession>A0ABR4AQ67</accession>
<gene>
    <name evidence="1" type="ORF">N7G274_001287</name>
</gene>
<evidence type="ECO:0000313" key="1">
    <source>
        <dbReference type="EMBL" id="KAL2047268.1"/>
    </source>
</evidence>
<dbReference type="Proteomes" id="UP001590950">
    <property type="component" value="Unassembled WGS sequence"/>
</dbReference>
<organism evidence="1 2">
    <name type="scientific">Stereocaulon virgatum</name>
    <dbReference type="NCBI Taxonomy" id="373712"/>
    <lineage>
        <taxon>Eukaryota</taxon>
        <taxon>Fungi</taxon>
        <taxon>Dikarya</taxon>
        <taxon>Ascomycota</taxon>
        <taxon>Pezizomycotina</taxon>
        <taxon>Lecanoromycetes</taxon>
        <taxon>OSLEUM clade</taxon>
        <taxon>Lecanoromycetidae</taxon>
        <taxon>Lecanorales</taxon>
        <taxon>Lecanorineae</taxon>
        <taxon>Stereocaulaceae</taxon>
        <taxon>Stereocaulon</taxon>
    </lineage>
</organism>